<reference evidence="3 4" key="1">
    <citation type="journal article" date="2020" name="Nature">
        <title>Six reference-quality genomes reveal evolution of bat adaptations.</title>
        <authorList>
            <person name="Jebb D."/>
            <person name="Huang Z."/>
            <person name="Pippel M."/>
            <person name="Hughes G.M."/>
            <person name="Lavrichenko K."/>
            <person name="Devanna P."/>
            <person name="Winkler S."/>
            <person name="Jermiin L.S."/>
            <person name="Skirmuntt E.C."/>
            <person name="Katzourakis A."/>
            <person name="Burkitt-Gray L."/>
            <person name="Ray D.A."/>
            <person name="Sullivan K.A.M."/>
            <person name="Roscito J.G."/>
            <person name="Kirilenko B.M."/>
            <person name="Davalos L.M."/>
            <person name="Corthals A.P."/>
            <person name="Power M.L."/>
            <person name="Jones G."/>
            <person name="Ransome R.D."/>
            <person name="Dechmann D.K.N."/>
            <person name="Locatelli A.G."/>
            <person name="Puechmaille S.J."/>
            <person name="Fedrigo O."/>
            <person name="Jarvis E.D."/>
            <person name="Hiller M."/>
            <person name="Vernes S.C."/>
            <person name="Myers E.W."/>
            <person name="Teeling E.C."/>
        </authorList>
    </citation>
    <scope>NUCLEOTIDE SEQUENCE [LARGE SCALE GENOMIC DNA]</scope>
    <source>
        <strain evidence="3">MPipKuh1</strain>
        <tissue evidence="3">Flight muscle</tissue>
    </source>
</reference>
<feature type="region of interest" description="Disordered" evidence="1">
    <location>
        <begin position="1"/>
        <end position="32"/>
    </location>
</feature>
<evidence type="ECO:0000259" key="2">
    <source>
        <dbReference type="PROSITE" id="PS50805"/>
    </source>
</evidence>
<dbReference type="InterPro" id="IPR001909">
    <property type="entry name" value="KRAB"/>
</dbReference>
<dbReference type="Gene3D" id="6.10.140.140">
    <property type="match status" value="1"/>
</dbReference>
<accession>A0A7J7R8Z9</accession>
<comment type="caution">
    <text evidence="3">The sequence shown here is derived from an EMBL/GenBank/DDBJ whole genome shotgun (WGS) entry which is preliminary data.</text>
</comment>
<sequence>MMRKNHRTAASRTPHTTDGASNPDSALPEEEEDRMAKFKEAVTFQDVAVVFTEEELGLLDAAQRKLYRDVTLENFRNLVSVGHQTFRHDILDIEREERLWMMKTSPQMERNSGKSNQSELRTVLDRGLHEELSCWQIWHQTINNLTRCQDPMTNSSPSPCQVGAGLTTPISEDENYLLNHKMDGPSDTGNPEFQTLRAQGFWRKSFLTESRDYQNRYQQYPMSRDRFGSMDRASAWGLKGPGFDSGQGHPVKGMYLGCGHIPSRGCARGS</sequence>
<dbReference type="Pfam" id="PF01352">
    <property type="entry name" value="KRAB"/>
    <property type="match status" value="1"/>
</dbReference>
<dbReference type="SUPFAM" id="SSF109640">
    <property type="entry name" value="KRAB domain (Kruppel-associated box)"/>
    <property type="match status" value="1"/>
</dbReference>
<dbReference type="SMART" id="SM00349">
    <property type="entry name" value="KRAB"/>
    <property type="match status" value="1"/>
</dbReference>
<gene>
    <name evidence="3" type="ORF">mPipKuh1_019297</name>
</gene>
<dbReference type="InterPro" id="IPR036051">
    <property type="entry name" value="KRAB_dom_sf"/>
</dbReference>
<dbReference type="CDD" id="cd07765">
    <property type="entry name" value="KRAB_A-box"/>
    <property type="match status" value="1"/>
</dbReference>
<dbReference type="PANTHER" id="PTHR23232">
    <property type="entry name" value="KRAB DOMAIN C2H2 ZINC FINGER"/>
    <property type="match status" value="1"/>
</dbReference>
<dbReference type="EMBL" id="JACAGB010000090">
    <property type="protein sequence ID" value="KAF6272609.1"/>
    <property type="molecule type" value="Genomic_DNA"/>
</dbReference>
<keyword evidence="4" id="KW-1185">Reference proteome</keyword>
<name>A0A7J7R8Z9_PIPKU</name>
<organism evidence="3 4">
    <name type="scientific">Pipistrellus kuhlii</name>
    <name type="common">Kuhl's pipistrelle</name>
    <dbReference type="NCBI Taxonomy" id="59472"/>
    <lineage>
        <taxon>Eukaryota</taxon>
        <taxon>Metazoa</taxon>
        <taxon>Chordata</taxon>
        <taxon>Craniata</taxon>
        <taxon>Vertebrata</taxon>
        <taxon>Euteleostomi</taxon>
        <taxon>Mammalia</taxon>
        <taxon>Eutheria</taxon>
        <taxon>Laurasiatheria</taxon>
        <taxon>Chiroptera</taxon>
        <taxon>Yangochiroptera</taxon>
        <taxon>Vespertilionidae</taxon>
        <taxon>Pipistrellus</taxon>
    </lineage>
</organism>
<dbReference type="PANTHER" id="PTHR23232:SF156">
    <property type="entry name" value="KRAB DOMAIN-CONTAINING PROTEIN"/>
    <property type="match status" value="1"/>
</dbReference>
<evidence type="ECO:0000313" key="4">
    <source>
        <dbReference type="Proteomes" id="UP000558488"/>
    </source>
</evidence>
<dbReference type="PROSITE" id="PS50805">
    <property type="entry name" value="KRAB"/>
    <property type="match status" value="1"/>
</dbReference>
<feature type="compositionally biased region" description="Polar residues" evidence="1">
    <location>
        <begin position="10"/>
        <end position="24"/>
    </location>
</feature>
<dbReference type="InterPro" id="IPR050169">
    <property type="entry name" value="Krueppel_C2H2_ZnF"/>
</dbReference>
<dbReference type="GO" id="GO:0006355">
    <property type="term" value="P:regulation of DNA-templated transcription"/>
    <property type="evidence" value="ECO:0007669"/>
    <property type="project" value="InterPro"/>
</dbReference>
<protein>
    <submittedName>
        <fullName evidence="3">Zinc finger protein 45</fullName>
    </submittedName>
</protein>
<dbReference type="AlphaFoldDB" id="A0A7J7R8Z9"/>
<proteinExistence type="predicted"/>
<evidence type="ECO:0000313" key="3">
    <source>
        <dbReference type="EMBL" id="KAF6272609.1"/>
    </source>
</evidence>
<feature type="domain" description="KRAB" evidence="2">
    <location>
        <begin position="42"/>
        <end position="112"/>
    </location>
</feature>
<dbReference type="Proteomes" id="UP000558488">
    <property type="component" value="Unassembled WGS sequence"/>
</dbReference>
<evidence type="ECO:0000256" key="1">
    <source>
        <dbReference type="SAM" id="MobiDB-lite"/>
    </source>
</evidence>